<dbReference type="GO" id="GO:0004565">
    <property type="term" value="F:beta-galactosidase activity"/>
    <property type="evidence" value="ECO:0007669"/>
    <property type="project" value="UniProtKB-EC"/>
</dbReference>
<evidence type="ECO:0000256" key="2">
    <source>
        <dbReference type="ARBA" id="ARBA00022801"/>
    </source>
</evidence>
<keyword evidence="10" id="KW-1185">Reference proteome</keyword>
<accession>A0A849ABL0</accession>
<feature type="region of interest" description="Disordered" evidence="6">
    <location>
        <begin position="759"/>
        <end position="778"/>
    </location>
</feature>
<evidence type="ECO:0000256" key="4">
    <source>
        <dbReference type="RuleBase" id="RU000675"/>
    </source>
</evidence>
<dbReference type="EC" id="3.2.1.23" evidence="4"/>
<feature type="compositionally biased region" description="Polar residues" evidence="6">
    <location>
        <begin position="760"/>
        <end position="778"/>
    </location>
</feature>
<gene>
    <name evidence="9" type="ORF">HKD39_09135</name>
</gene>
<comment type="catalytic activity">
    <reaction evidence="4">
        <text>Hydrolysis of terminal non-reducing beta-D-galactose residues in beta-D-galactosides.</text>
        <dbReference type="EC" id="3.2.1.23"/>
    </reaction>
</comment>
<dbReference type="InterPro" id="IPR035992">
    <property type="entry name" value="Ricin_B-like_lectins"/>
</dbReference>
<dbReference type="PANTHER" id="PTHR23421">
    <property type="entry name" value="BETA-GALACTOSIDASE RELATED"/>
    <property type="match status" value="1"/>
</dbReference>
<feature type="signal peptide" evidence="7">
    <location>
        <begin position="1"/>
        <end position="30"/>
    </location>
</feature>
<dbReference type="Proteomes" id="UP000562984">
    <property type="component" value="Unassembled WGS sequence"/>
</dbReference>
<dbReference type="Gene3D" id="2.80.10.50">
    <property type="match status" value="1"/>
</dbReference>
<evidence type="ECO:0000256" key="5">
    <source>
        <dbReference type="RuleBase" id="RU003679"/>
    </source>
</evidence>
<dbReference type="InterPro" id="IPR019801">
    <property type="entry name" value="Glyco_hydro_35_CS"/>
</dbReference>
<dbReference type="Gene3D" id="2.60.120.260">
    <property type="entry name" value="Galactose-binding domain-like"/>
    <property type="match status" value="2"/>
</dbReference>
<dbReference type="InterPro" id="IPR006311">
    <property type="entry name" value="TAT_signal"/>
</dbReference>
<dbReference type="Pfam" id="PF21467">
    <property type="entry name" value="BetaGal_gal-bd"/>
    <property type="match status" value="1"/>
</dbReference>
<dbReference type="GO" id="GO:0005975">
    <property type="term" value="P:carbohydrate metabolic process"/>
    <property type="evidence" value="ECO:0007669"/>
    <property type="project" value="InterPro"/>
</dbReference>
<keyword evidence="2 4" id="KW-0378">Hydrolase</keyword>
<comment type="caution">
    <text evidence="9">The sequence shown here is derived from an EMBL/GenBank/DDBJ whole genome shotgun (WGS) entry which is preliminary data.</text>
</comment>
<dbReference type="InterPro" id="IPR048913">
    <property type="entry name" value="BetaGal_gal-bd"/>
</dbReference>
<feature type="domain" description="Ricin B lectin" evidence="8">
    <location>
        <begin position="642"/>
        <end position="776"/>
    </location>
</feature>
<sequence length="778" mass="83732">MDRRSFLKVATLSPAAALALNTAVGAPALAAGATHTFGFAADGSAFLLDGKPFQIRSGEIHSARVPVEHWRHRIQMAKALGLNTIGLYDFWNYHEVAPGTFDFSTERRNIAEFIRIAQDEGMWVLLRPGPYVCAEWDLGGIPARVLADVNAKIRVRTAEYPRHMTAFRRYATALAEQVRPLLITNGGPILMCQVENEYGSFAGDQRYLQEIQRVWAGNGINVPFYTEDGLGQLQANRTNIPGGAIALSGGDANTIANCRRQFPDVPAMSGELYSGWLTHWGHRTFASGTVTSQLTGLMARGLSFNLYMFHGGTSFGYWSGANAANDGSGYQPDITSYDYGSPVSEQGVATELYPTYRQIIASALGTTLPAVPAAPPVITPEPVTPNRYASLWDNLPRPVRTGAARPQPMEMHGQDFGLVLYRSTLPGSAAGELTVDAVHDYATVFVDASYQGGYTRVPLGAAVAQPLRLVNGNGPLPLTTHAAGARLDVLVEGMGRVNYGHAIDRKGITSSVRFAPDGEAAAELSEWSTYPLPLDERWWKALQPKVSDAARPGQVFRAELTLDELGDTYLDMSGWTKGLVFVNGHNLGRYWKIGPQLALFCPVGFLVKGRNVIDVVDLHQTEAAAIGFVAALGDVQPPSQGGTTYAVKHVASGKVLGIAGDSATAGAYAELATESGAAAQQWDAVPNGTGYVSLINRHSGLALDNFNHSMQPGNRLGQWDDTGGANQQWELTRGGDFTYTIRNRESGLYVAALGTADGSPVTQEQLSGTSTQWRLDEV</sequence>
<evidence type="ECO:0000256" key="6">
    <source>
        <dbReference type="SAM" id="MobiDB-lite"/>
    </source>
</evidence>
<dbReference type="PROSITE" id="PS50231">
    <property type="entry name" value="RICIN_B_LECTIN"/>
    <property type="match status" value="1"/>
</dbReference>
<dbReference type="CDD" id="cd00161">
    <property type="entry name" value="beta-trefoil_Ricin-like"/>
    <property type="match status" value="1"/>
</dbReference>
<dbReference type="InterPro" id="IPR048912">
    <property type="entry name" value="BetaGal1-like_ABD1"/>
</dbReference>
<dbReference type="RefSeq" id="WP_171199562.1">
    <property type="nucleotide sequence ID" value="NZ_JABEND010000004.1"/>
</dbReference>
<keyword evidence="7" id="KW-0732">Signal</keyword>
<dbReference type="EMBL" id="JABEND010000004">
    <property type="protein sequence ID" value="NNG35870.1"/>
    <property type="molecule type" value="Genomic_DNA"/>
</dbReference>
<dbReference type="PROSITE" id="PS01182">
    <property type="entry name" value="GLYCOSYL_HYDROL_F35"/>
    <property type="match status" value="1"/>
</dbReference>
<proteinExistence type="inferred from homology"/>
<dbReference type="InterPro" id="IPR017853">
    <property type="entry name" value="GH"/>
</dbReference>
<dbReference type="Gene3D" id="3.20.20.80">
    <property type="entry name" value="Glycosidases"/>
    <property type="match status" value="1"/>
</dbReference>
<dbReference type="SUPFAM" id="SSF49785">
    <property type="entry name" value="Galactose-binding domain-like"/>
    <property type="match status" value="1"/>
</dbReference>
<evidence type="ECO:0000256" key="3">
    <source>
        <dbReference type="ARBA" id="ARBA00023295"/>
    </source>
</evidence>
<evidence type="ECO:0000313" key="9">
    <source>
        <dbReference type="EMBL" id="NNG35870.1"/>
    </source>
</evidence>
<keyword evidence="3 4" id="KW-0326">Glycosidase</keyword>
<organism evidence="9 10">
    <name type="scientific">Nakamurella aerolata</name>
    <dbReference type="NCBI Taxonomy" id="1656892"/>
    <lineage>
        <taxon>Bacteria</taxon>
        <taxon>Bacillati</taxon>
        <taxon>Actinomycetota</taxon>
        <taxon>Actinomycetes</taxon>
        <taxon>Nakamurellales</taxon>
        <taxon>Nakamurellaceae</taxon>
        <taxon>Nakamurella</taxon>
    </lineage>
</organism>
<evidence type="ECO:0000259" key="8">
    <source>
        <dbReference type="SMART" id="SM00458"/>
    </source>
</evidence>
<dbReference type="PROSITE" id="PS51318">
    <property type="entry name" value="TAT"/>
    <property type="match status" value="1"/>
</dbReference>
<dbReference type="InterPro" id="IPR008979">
    <property type="entry name" value="Galactose-bd-like_sf"/>
</dbReference>
<evidence type="ECO:0000256" key="7">
    <source>
        <dbReference type="SAM" id="SignalP"/>
    </source>
</evidence>
<dbReference type="PRINTS" id="PR00742">
    <property type="entry name" value="GLHYDRLASE35"/>
</dbReference>
<dbReference type="SUPFAM" id="SSF51445">
    <property type="entry name" value="(Trans)glycosidases"/>
    <property type="match status" value="1"/>
</dbReference>
<comment type="similarity">
    <text evidence="1 5">Belongs to the glycosyl hydrolase 35 family.</text>
</comment>
<dbReference type="SMART" id="SM00458">
    <property type="entry name" value="RICIN"/>
    <property type="match status" value="1"/>
</dbReference>
<evidence type="ECO:0000256" key="1">
    <source>
        <dbReference type="ARBA" id="ARBA00009809"/>
    </source>
</evidence>
<dbReference type="InterPro" id="IPR001944">
    <property type="entry name" value="Glycoside_Hdrlase_35"/>
</dbReference>
<dbReference type="SUPFAM" id="SSF50370">
    <property type="entry name" value="Ricin B-like lectins"/>
    <property type="match status" value="1"/>
</dbReference>
<reference evidence="9 10" key="1">
    <citation type="submission" date="2020-05" db="EMBL/GenBank/DDBJ databases">
        <title>Nakamurella sp. DB0629 isolated from air conditioner.</title>
        <authorList>
            <person name="Kim D.H."/>
            <person name="Kim D.-U."/>
        </authorList>
    </citation>
    <scope>NUCLEOTIDE SEQUENCE [LARGE SCALE GENOMIC DNA]</scope>
    <source>
        <strain evidence="9 10">DB0629</strain>
    </source>
</reference>
<protein>
    <recommendedName>
        <fullName evidence="4">Beta-galactosidase</fullName>
        <ecNumber evidence="4">3.2.1.23</ecNumber>
    </recommendedName>
</protein>
<dbReference type="Pfam" id="PF14200">
    <property type="entry name" value="RicinB_lectin_2"/>
    <property type="match status" value="1"/>
</dbReference>
<dbReference type="Pfam" id="PF01301">
    <property type="entry name" value="Glyco_hydro_35"/>
    <property type="match status" value="1"/>
</dbReference>
<dbReference type="Pfam" id="PF21317">
    <property type="entry name" value="BetaGal_ABD_1"/>
    <property type="match status" value="1"/>
</dbReference>
<evidence type="ECO:0000313" key="10">
    <source>
        <dbReference type="Proteomes" id="UP000562984"/>
    </source>
</evidence>
<dbReference type="InterPro" id="IPR000772">
    <property type="entry name" value="Ricin_B_lectin"/>
</dbReference>
<dbReference type="AlphaFoldDB" id="A0A849ABL0"/>
<dbReference type="InterPro" id="IPR031330">
    <property type="entry name" value="Gly_Hdrlase_35_cat"/>
</dbReference>
<name>A0A849ABL0_9ACTN</name>
<feature type="chain" id="PRO_5032675086" description="Beta-galactosidase" evidence="7">
    <location>
        <begin position="31"/>
        <end position="778"/>
    </location>
</feature>